<dbReference type="InterPro" id="IPR011323">
    <property type="entry name" value="Mss4/transl-control_tumour"/>
</dbReference>
<proteinExistence type="predicted"/>
<dbReference type="GeneID" id="90034851"/>
<dbReference type="PANTHER" id="PTHR13276">
    <property type="entry name" value="GUANINE NUCLEOTIDE EXCHANGE FACTOR MSS4"/>
    <property type="match status" value="1"/>
</dbReference>
<evidence type="ECO:0000256" key="2">
    <source>
        <dbReference type="ARBA" id="ARBA00022658"/>
    </source>
</evidence>
<sequence>MAEKQEYKQVAEAIGEGAVNAHKLYCPFNNCSSLILSPGVGVLTRKPKIPKESFPSRAIEEEKEQEEEEEGDDLFWVLTDPFQFDNLGFSKSSTTGIKYLACADCDRGPLGYHDANVIEQGGQAEYLLSAKRVLYKKI</sequence>
<dbReference type="Pfam" id="PF04421">
    <property type="entry name" value="Mss4"/>
    <property type="match status" value="1"/>
</dbReference>
<keyword evidence="2" id="KW-0344">Guanine-nucleotide releasing factor</keyword>
<dbReference type="Gene3D" id="2.170.150.10">
    <property type="entry name" value="Metal Binding Protein, Guanine Nucleotide Exchange Factor, Chain A"/>
    <property type="match status" value="1"/>
</dbReference>
<name>A0ABR1F017_9ASCO</name>
<dbReference type="Proteomes" id="UP001498771">
    <property type="component" value="Unassembled WGS sequence"/>
</dbReference>
<evidence type="ECO:0000313" key="5">
    <source>
        <dbReference type="Proteomes" id="UP001498771"/>
    </source>
</evidence>
<protein>
    <submittedName>
        <fullName evidence="4">Mss4-like protein</fullName>
    </submittedName>
</protein>
<keyword evidence="1" id="KW-0813">Transport</keyword>
<dbReference type="InterPro" id="IPR007515">
    <property type="entry name" value="Mss4"/>
</dbReference>
<evidence type="ECO:0000256" key="3">
    <source>
        <dbReference type="ARBA" id="ARBA00022927"/>
    </source>
</evidence>
<reference evidence="4 5" key="1">
    <citation type="submission" date="2024-03" db="EMBL/GenBank/DDBJ databases">
        <title>Genome-scale model development and genomic sequencing of the oleaginous clade Lipomyces.</title>
        <authorList>
            <consortium name="Lawrence Berkeley National Laboratory"/>
            <person name="Czajka J.J."/>
            <person name="Han Y."/>
            <person name="Kim J."/>
            <person name="Mondo S.J."/>
            <person name="Hofstad B.A."/>
            <person name="Robles A."/>
            <person name="Haridas S."/>
            <person name="Riley R."/>
            <person name="LaButti K."/>
            <person name="Pangilinan J."/>
            <person name="Andreopoulos W."/>
            <person name="Lipzen A."/>
            <person name="Yan J."/>
            <person name="Wang M."/>
            <person name="Ng V."/>
            <person name="Grigoriev I.V."/>
            <person name="Spatafora J.W."/>
            <person name="Magnuson J.K."/>
            <person name="Baker S.E."/>
            <person name="Pomraning K.R."/>
        </authorList>
    </citation>
    <scope>NUCLEOTIDE SEQUENCE [LARGE SCALE GENOMIC DNA]</scope>
    <source>
        <strain evidence="4 5">Phaff 52-87</strain>
    </source>
</reference>
<organism evidence="4 5">
    <name type="scientific">Myxozyma melibiosi</name>
    <dbReference type="NCBI Taxonomy" id="54550"/>
    <lineage>
        <taxon>Eukaryota</taxon>
        <taxon>Fungi</taxon>
        <taxon>Dikarya</taxon>
        <taxon>Ascomycota</taxon>
        <taxon>Saccharomycotina</taxon>
        <taxon>Lipomycetes</taxon>
        <taxon>Lipomycetales</taxon>
        <taxon>Lipomycetaceae</taxon>
        <taxon>Myxozyma</taxon>
    </lineage>
</organism>
<dbReference type="PROSITE" id="PS51796">
    <property type="entry name" value="MSS4"/>
    <property type="match status" value="1"/>
</dbReference>
<dbReference type="EMBL" id="JBBJBU010000018">
    <property type="protein sequence ID" value="KAK7202413.1"/>
    <property type="molecule type" value="Genomic_DNA"/>
</dbReference>
<gene>
    <name evidence="4" type="ORF">BZA70DRAFT_103399</name>
</gene>
<dbReference type="PANTHER" id="PTHR13276:SF0">
    <property type="entry name" value="GUANINE NUCLEOTIDE EXCHANGE FACTOR MSS4"/>
    <property type="match status" value="1"/>
</dbReference>
<dbReference type="InterPro" id="IPR011057">
    <property type="entry name" value="Mss4-like_sf"/>
</dbReference>
<keyword evidence="5" id="KW-1185">Reference proteome</keyword>
<comment type="caution">
    <text evidence="4">The sequence shown here is derived from an EMBL/GenBank/DDBJ whole genome shotgun (WGS) entry which is preliminary data.</text>
</comment>
<evidence type="ECO:0000313" key="4">
    <source>
        <dbReference type="EMBL" id="KAK7202413.1"/>
    </source>
</evidence>
<keyword evidence="3" id="KW-0653">Protein transport</keyword>
<dbReference type="RefSeq" id="XP_064765446.1">
    <property type="nucleotide sequence ID" value="XM_064909339.1"/>
</dbReference>
<accession>A0ABR1F017</accession>
<dbReference type="SUPFAM" id="SSF51316">
    <property type="entry name" value="Mss4-like"/>
    <property type="match status" value="1"/>
</dbReference>
<evidence type="ECO:0000256" key="1">
    <source>
        <dbReference type="ARBA" id="ARBA00022448"/>
    </source>
</evidence>